<dbReference type="Proteomes" id="UP000825679">
    <property type="component" value="Chromosome"/>
</dbReference>
<dbReference type="Gene3D" id="3.30.428.10">
    <property type="entry name" value="HIT-like"/>
    <property type="match status" value="1"/>
</dbReference>
<protein>
    <submittedName>
        <fullName evidence="3">HIT family protein</fullName>
    </submittedName>
</protein>
<dbReference type="InterPro" id="IPR011146">
    <property type="entry name" value="HIT-like"/>
</dbReference>
<dbReference type="PANTHER" id="PTHR42997:SF1">
    <property type="entry name" value="AP-4-A PHOSPHORYLASE"/>
    <property type="match status" value="1"/>
</dbReference>
<proteinExistence type="predicted"/>
<sequence>MVLDCPLCTAVGGELIWQNEFARVIFADEAAYPGFCRVVLNRHVAEMTDLNANERVELMNIVWAVEKTIRSTLNPDKINLACLGNMVPHLHWHIIPRWTNDQHFPAPIWAEAARQTSHTVDETVLMQLKQQLAQLQP</sequence>
<dbReference type="PIRSF" id="PIRSF000714">
    <property type="entry name" value="HIT"/>
    <property type="match status" value="1"/>
</dbReference>
<dbReference type="InterPro" id="IPR026026">
    <property type="entry name" value="HIT_Hint"/>
</dbReference>
<dbReference type="PANTHER" id="PTHR42997">
    <property type="entry name" value="HIT FAMILY HYDROLASE"/>
    <property type="match status" value="1"/>
</dbReference>
<dbReference type="Pfam" id="PF01230">
    <property type="entry name" value="HIT"/>
    <property type="match status" value="1"/>
</dbReference>
<gene>
    <name evidence="3" type="ORF">K4H28_02915</name>
</gene>
<reference evidence="3 4" key="1">
    <citation type="submission" date="2021-08" db="EMBL/GenBank/DDBJ databases">
        <title>complete genome sequencing of Deefgea sp. D25.</title>
        <authorList>
            <person name="Bae J.-W."/>
            <person name="Gim D.-H."/>
        </authorList>
    </citation>
    <scope>NUCLEOTIDE SEQUENCE [LARGE SCALE GENOMIC DNA]</scope>
    <source>
        <strain evidence="3 4">D25</strain>
    </source>
</reference>
<dbReference type="PROSITE" id="PS51084">
    <property type="entry name" value="HIT_2"/>
    <property type="match status" value="1"/>
</dbReference>
<dbReference type="InterPro" id="IPR052908">
    <property type="entry name" value="AP-4-A_phosphorylase"/>
</dbReference>
<dbReference type="InterPro" id="IPR036265">
    <property type="entry name" value="HIT-like_sf"/>
</dbReference>
<keyword evidence="4" id="KW-1185">Reference proteome</keyword>
<evidence type="ECO:0000313" key="3">
    <source>
        <dbReference type="EMBL" id="QZA78387.1"/>
    </source>
</evidence>
<organism evidence="3 4">
    <name type="scientific">Deefgea tanakiae</name>
    <dbReference type="NCBI Taxonomy" id="2865840"/>
    <lineage>
        <taxon>Bacteria</taxon>
        <taxon>Pseudomonadati</taxon>
        <taxon>Pseudomonadota</taxon>
        <taxon>Betaproteobacteria</taxon>
        <taxon>Neisseriales</taxon>
        <taxon>Chitinibacteraceae</taxon>
        <taxon>Deefgea</taxon>
    </lineage>
</organism>
<evidence type="ECO:0000313" key="4">
    <source>
        <dbReference type="Proteomes" id="UP000825679"/>
    </source>
</evidence>
<evidence type="ECO:0000256" key="1">
    <source>
        <dbReference type="PROSITE-ProRule" id="PRU00464"/>
    </source>
</evidence>
<accession>A0ABX8Z722</accession>
<evidence type="ECO:0000259" key="2">
    <source>
        <dbReference type="PROSITE" id="PS51084"/>
    </source>
</evidence>
<feature type="domain" description="HIT" evidence="2">
    <location>
        <begin position="2"/>
        <end position="104"/>
    </location>
</feature>
<dbReference type="EMBL" id="CP081150">
    <property type="protein sequence ID" value="QZA78387.1"/>
    <property type="molecule type" value="Genomic_DNA"/>
</dbReference>
<dbReference type="SUPFAM" id="SSF54197">
    <property type="entry name" value="HIT-like"/>
    <property type="match status" value="1"/>
</dbReference>
<name>A0ABX8Z722_9NEIS</name>
<feature type="short sequence motif" description="Histidine triad motif" evidence="1">
    <location>
        <begin position="89"/>
        <end position="93"/>
    </location>
</feature>
<dbReference type="RefSeq" id="WP_221006913.1">
    <property type="nucleotide sequence ID" value="NZ_CP081150.1"/>
</dbReference>